<dbReference type="InterPro" id="IPR001854">
    <property type="entry name" value="Ribosomal_uL29"/>
</dbReference>
<evidence type="ECO:0000313" key="8">
    <source>
        <dbReference type="Proteomes" id="UP000232196"/>
    </source>
</evidence>
<feature type="compositionally biased region" description="Low complexity" evidence="6">
    <location>
        <begin position="84"/>
        <end position="93"/>
    </location>
</feature>
<protein>
    <recommendedName>
        <fullName evidence="4 5">Large ribosomal subunit protein uL29</fullName>
    </recommendedName>
</protein>
<name>A0A2M9XGQ1_9LEPT</name>
<gene>
    <name evidence="5 7" type="primary">rpmC</name>
    <name evidence="7" type="ORF">CH357_04490</name>
</gene>
<organism evidence="7 8">
    <name type="scientific">Leptospira hartskeerlii</name>
    <dbReference type="NCBI Taxonomy" id="2023177"/>
    <lineage>
        <taxon>Bacteria</taxon>
        <taxon>Pseudomonadati</taxon>
        <taxon>Spirochaetota</taxon>
        <taxon>Spirochaetia</taxon>
        <taxon>Leptospirales</taxon>
        <taxon>Leptospiraceae</taxon>
        <taxon>Leptospira</taxon>
    </lineage>
</organism>
<accession>A0A2M9XGQ1</accession>
<keyword evidence="2 5" id="KW-0689">Ribosomal protein</keyword>
<proteinExistence type="inferred from homology"/>
<dbReference type="Gene3D" id="1.10.287.310">
    <property type="match status" value="1"/>
</dbReference>
<dbReference type="GO" id="GO:0003735">
    <property type="term" value="F:structural constituent of ribosome"/>
    <property type="evidence" value="ECO:0007669"/>
    <property type="project" value="InterPro"/>
</dbReference>
<comment type="similarity">
    <text evidence="1 5">Belongs to the universal ribosomal protein uL29 family.</text>
</comment>
<comment type="caution">
    <text evidence="7">The sequence shown here is derived from an EMBL/GenBank/DDBJ whole genome shotgun (WGS) entry which is preliminary data.</text>
</comment>
<sequence length="100" mass="11057">MKKIKLAELKDAEILAQLEDAYKIIRTARFQYGVARSLENPKVITNAKKKIARLLTIQKSRELAAKSGATKARRYSRATRKTQALAKANASAKKAAKGTN</sequence>
<dbReference type="Pfam" id="PF00831">
    <property type="entry name" value="Ribosomal_L29"/>
    <property type="match status" value="1"/>
</dbReference>
<dbReference type="EMBL" id="NPDN01000002">
    <property type="protein sequence ID" value="PJZ26752.1"/>
    <property type="molecule type" value="Genomic_DNA"/>
</dbReference>
<evidence type="ECO:0000256" key="2">
    <source>
        <dbReference type="ARBA" id="ARBA00022980"/>
    </source>
</evidence>
<dbReference type="RefSeq" id="WP_100705556.1">
    <property type="nucleotide sequence ID" value="NZ_NPDL01000002.1"/>
</dbReference>
<feature type="region of interest" description="Disordered" evidence="6">
    <location>
        <begin position="66"/>
        <end position="100"/>
    </location>
</feature>
<dbReference type="Proteomes" id="UP000232196">
    <property type="component" value="Unassembled WGS sequence"/>
</dbReference>
<dbReference type="InterPro" id="IPR036049">
    <property type="entry name" value="Ribosomal_uL29_sf"/>
</dbReference>
<evidence type="ECO:0000256" key="1">
    <source>
        <dbReference type="ARBA" id="ARBA00009254"/>
    </source>
</evidence>
<dbReference type="NCBIfam" id="TIGR00012">
    <property type="entry name" value="L29"/>
    <property type="match status" value="1"/>
</dbReference>
<reference evidence="7 8" key="1">
    <citation type="submission" date="2017-07" db="EMBL/GenBank/DDBJ databases">
        <title>Leptospira spp. isolated from tropical soils.</title>
        <authorList>
            <person name="Thibeaux R."/>
            <person name="Iraola G."/>
            <person name="Ferres I."/>
            <person name="Bierque E."/>
            <person name="Girault D."/>
            <person name="Soupe-Gilbert M.-E."/>
            <person name="Picardeau M."/>
            <person name="Goarant C."/>
        </authorList>
    </citation>
    <scope>NUCLEOTIDE SEQUENCE [LARGE SCALE GENOMIC DNA]</scope>
    <source>
        <strain evidence="7 8">MCA1-C-A1</strain>
    </source>
</reference>
<evidence type="ECO:0000256" key="6">
    <source>
        <dbReference type="SAM" id="MobiDB-lite"/>
    </source>
</evidence>
<evidence type="ECO:0000256" key="3">
    <source>
        <dbReference type="ARBA" id="ARBA00023274"/>
    </source>
</evidence>
<evidence type="ECO:0000256" key="4">
    <source>
        <dbReference type="ARBA" id="ARBA00035204"/>
    </source>
</evidence>
<dbReference type="HAMAP" id="MF_00374">
    <property type="entry name" value="Ribosomal_uL29"/>
    <property type="match status" value="1"/>
</dbReference>
<keyword evidence="8" id="KW-1185">Reference proteome</keyword>
<dbReference type="GO" id="GO:1990904">
    <property type="term" value="C:ribonucleoprotein complex"/>
    <property type="evidence" value="ECO:0007669"/>
    <property type="project" value="UniProtKB-KW"/>
</dbReference>
<evidence type="ECO:0000313" key="7">
    <source>
        <dbReference type="EMBL" id="PJZ26752.1"/>
    </source>
</evidence>
<dbReference type="AlphaFoldDB" id="A0A2M9XGQ1"/>
<dbReference type="GO" id="GO:0005840">
    <property type="term" value="C:ribosome"/>
    <property type="evidence" value="ECO:0007669"/>
    <property type="project" value="UniProtKB-KW"/>
</dbReference>
<dbReference type="OrthoDB" id="331322at2"/>
<keyword evidence="3 5" id="KW-0687">Ribonucleoprotein</keyword>
<evidence type="ECO:0000256" key="5">
    <source>
        <dbReference type="HAMAP-Rule" id="MF_00374"/>
    </source>
</evidence>
<feature type="compositionally biased region" description="Basic residues" evidence="6">
    <location>
        <begin position="71"/>
        <end position="80"/>
    </location>
</feature>
<dbReference type="GO" id="GO:0006412">
    <property type="term" value="P:translation"/>
    <property type="evidence" value="ECO:0007669"/>
    <property type="project" value="UniProtKB-UniRule"/>
</dbReference>
<dbReference type="SUPFAM" id="SSF46561">
    <property type="entry name" value="Ribosomal protein L29 (L29p)"/>
    <property type="match status" value="1"/>
</dbReference>